<dbReference type="EMBL" id="BORQ01000001">
    <property type="protein sequence ID" value="GIO29398.1"/>
    <property type="molecule type" value="Genomic_DNA"/>
</dbReference>
<keyword evidence="3" id="KW-1185">Reference proteome</keyword>
<dbReference type="InterPro" id="IPR050471">
    <property type="entry name" value="AB_hydrolase"/>
</dbReference>
<dbReference type="Proteomes" id="UP000679779">
    <property type="component" value="Unassembled WGS sequence"/>
</dbReference>
<dbReference type="AlphaFoldDB" id="A0A920C945"/>
<comment type="caution">
    <text evidence="2">The sequence shown here is derived from an EMBL/GenBank/DDBJ whole genome shotgun (WGS) entry which is preliminary data.</text>
</comment>
<sequence>MERSIHQYVTQNGFKLEYSIVGSGEPVLILHGGHSSCREELGYDLLTARGFRIITPSRPGYGNTSAELGRSLMTACEAYIELLDELQVPQAHILAMSAGGPSGIYLASRYPNRVKSLVLQSAVSDRWLFPGSKTHQLARIMFNPSTEKYVWAAIRFMNKFAPRFLLNSMIPSFSTLPKEKVLPEISREDRRRFKNMVNRQRSGRGFMIDLEQTGHDLTPELVSIQCPSLIMHSIHDASVPVEHARHAHRVIPNARLCELDSWGHLIWLGAGIDVMGEQLFSFLDNAIHLECSLQ</sequence>
<evidence type="ECO:0000259" key="1">
    <source>
        <dbReference type="Pfam" id="PF00561"/>
    </source>
</evidence>
<dbReference type="Gene3D" id="3.40.50.1820">
    <property type="entry name" value="alpha/beta hydrolase"/>
    <property type="match status" value="1"/>
</dbReference>
<dbReference type="PRINTS" id="PR00111">
    <property type="entry name" value="ABHYDROLASE"/>
</dbReference>
<gene>
    <name evidence="2" type="primary">ycgS</name>
    <name evidence="2" type="ORF">J2TS6_05390</name>
</gene>
<accession>A0A920C945</accession>
<keyword evidence="2" id="KW-0378">Hydrolase</keyword>
<dbReference type="RefSeq" id="WP_160038115.1">
    <property type="nucleotide sequence ID" value="NZ_BORQ01000001.1"/>
</dbReference>
<feature type="domain" description="AB hydrolase-1" evidence="1">
    <location>
        <begin position="26"/>
        <end position="266"/>
    </location>
</feature>
<reference evidence="2" key="1">
    <citation type="submission" date="2021-03" db="EMBL/GenBank/DDBJ databases">
        <title>Antimicrobial resistance genes in bacteria isolated from Japanese honey, and their potential for conferring macrolide and lincosamide resistance in the American foulbrood pathogen Paenibacillus larvae.</title>
        <authorList>
            <person name="Okamoto M."/>
            <person name="Kumagai M."/>
            <person name="Kanamori H."/>
            <person name="Takamatsu D."/>
        </authorList>
    </citation>
    <scope>NUCLEOTIDE SEQUENCE</scope>
    <source>
        <strain evidence="2">J2TS6</strain>
    </source>
</reference>
<evidence type="ECO:0000313" key="2">
    <source>
        <dbReference type="EMBL" id="GIO29398.1"/>
    </source>
</evidence>
<organism evidence="2 3">
    <name type="scientific">Paenibacillus albilobatus</name>
    <dbReference type="NCBI Taxonomy" id="2716884"/>
    <lineage>
        <taxon>Bacteria</taxon>
        <taxon>Bacillati</taxon>
        <taxon>Bacillota</taxon>
        <taxon>Bacilli</taxon>
        <taxon>Bacillales</taxon>
        <taxon>Paenibacillaceae</taxon>
        <taxon>Paenibacillus</taxon>
    </lineage>
</organism>
<evidence type="ECO:0000313" key="3">
    <source>
        <dbReference type="Proteomes" id="UP000679779"/>
    </source>
</evidence>
<dbReference type="PANTHER" id="PTHR43433">
    <property type="entry name" value="HYDROLASE, ALPHA/BETA FOLD FAMILY PROTEIN"/>
    <property type="match status" value="1"/>
</dbReference>
<dbReference type="InterPro" id="IPR029058">
    <property type="entry name" value="AB_hydrolase_fold"/>
</dbReference>
<dbReference type="InterPro" id="IPR000073">
    <property type="entry name" value="AB_hydrolase_1"/>
</dbReference>
<dbReference type="PANTHER" id="PTHR43433:SF1">
    <property type="entry name" value="BLL5160 PROTEIN"/>
    <property type="match status" value="1"/>
</dbReference>
<proteinExistence type="predicted"/>
<name>A0A920C945_9BACL</name>
<dbReference type="GO" id="GO:0016787">
    <property type="term" value="F:hydrolase activity"/>
    <property type="evidence" value="ECO:0007669"/>
    <property type="project" value="UniProtKB-KW"/>
</dbReference>
<dbReference type="Pfam" id="PF00561">
    <property type="entry name" value="Abhydrolase_1"/>
    <property type="match status" value="1"/>
</dbReference>
<dbReference type="SUPFAM" id="SSF53474">
    <property type="entry name" value="alpha/beta-Hydrolases"/>
    <property type="match status" value="1"/>
</dbReference>
<protein>
    <submittedName>
        <fullName evidence="2">Hydrolase YcgS</fullName>
    </submittedName>
</protein>